<accession>A0AAE1TWA5</accession>
<evidence type="ECO:0000313" key="2">
    <source>
        <dbReference type="EMBL" id="KAK4299931.1"/>
    </source>
</evidence>
<dbReference type="EMBL" id="JAWZYT010003150">
    <property type="protein sequence ID" value="KAK4299931.1"/>
    <property type="molecule type" value="Genomic_DNA"/>
</dbReference>
<feature type="compositionally biased region" description="Pro residues" evidence="1">
    <location>
        <begin position="1"/>
        <end position="11"/>
    </location>
</feature>
<evidence type="ECO:0000313" key="3">
    <source>
        <dbReference type="Proteomes" id="UP001292094"/>
    </source>
</evidence>
<sequence length="86" mass="9666">MALPSPLPPQHPSYSLPPHYPSSPLPSLHPTIDEDQGELGGSQGKSRRRYRSRSLSQSSTDSYSTCKYFYNILFHLHPTDHGCLKI</sequence>
<keyword evidence="3" id="KW-1185">Reference proteome</keyword>
<reference evidence="2" key="1">
    <citation type="submission" date="2023-11" db="EMBL/GenBank/DDBJ databases">
        <title>Genome assemblies of two species of porcelain crab, Petrolisthes cinctipes and Petrolisthes manimaculis (Anomura: Porcellanidae).</title>
        <authorList>
            <person name="Angst P."/>
        </authorList>
    </citation>
    <scope>NUCLEOTIDE SEQUENCE</scope>
    <source>
        <strain evidence="2">PB745_02</strain>
        <tissue evidence="2">Gill</tissue>
    </source>
</reference>
<organism evidence="2 3">
    <name type="scientific">Petrolisthes manimaculis</name>
    <dbReference type="NCBI Taxonomy" id="1843537"/>
    <lineage>
        <taxon>Eukaryota</taxon>
        <taxon>Metazoa</taxon>
        <taxon>Ecdysozoa</taxon>
        <taxon>Arthropoda</taxon>
        <taxon>Crustacea</taxon>
        <taxon>Multicrustacea</taxon>
        <taxon>Malacostraca</taxon>
        <taxon>Eumalacostraca</taxon>
        <taxon>Eucarida</taxon>
        <taxon>Decapoda</taxon>
        <taxon>Pleocyemata</taxon>
        <taxon>Anomura</taxon>
        <taxon>Galatheoidea</taxon>
        <taxon>Porcellanidae</taxon>
        <taxon>Petrolisthes</taxon>
    </lineage>
</organism>
<name>A0AAE1TWA5_9EUCA</name>
<protein>
    <submittedName>
        <fullName evidence="2">Uncharacterized protein</fullName>
    </submittedName>
</protein>
<gene>
    <name evidence="2" type="ORF">Pmani_027829</name>
</gene>
<dbReference type="Proteomes" id="UP001292094">
    <property type="component" value="Unassembled WGS sequence"/>
</dbReference>
<proteinExistence type="predicted"/>
<comment type="caution">
    <text evidence="2">The sequence shown here is derived from an EMBL/GenBank/DDBJ whole genome shotgun (WGS) entry which is preliminary data.</text>
</comment>
<evidence type="ECO:0000256" key="1">
    <source>
        <dbReference type="SAM" id="MobiDB-lite"/>
    </source>
</evidence>
<feature type="region of interest" description="Disordered" evidence="1">
    <location>
        <begin position="1"/>
        <end position="61"/>
    </location>
</feature>
<dbReference type="AlphaFoldDB" id="A0AAE1TWA5"/>